<keyword evidence="4" id="KW-0418">Kinase</keyword>
<dbReference type="AlphaFoldDB" id="A0ABD3SBS6"/>
<gene>
    <name evidence="10" type="ORF">ACHAXA_004427</name>
</gene>
<keyword evidence="5 6" id="KW-0067">ATP-binding</keyword>
<dbReference type="CDD" id="cd05117">
    <property type="entry name" value="STKc_CAMK"/>
    <property type="match status" value="1"/>
</dbReference>
<dbReference type="InterPro" id="IPR011009">
    <property type="entry name" value="Kinase-like_dom_sf"/>
</dbReference>
<evidence type="ECO:0000256" key="8">
    <source>
        <dbReference type="SAM" id="MobiDB-lite"/>
    </source>
</evidence>
<dbReference type="InterPro" id="IPR017441">
    <property type="entry name" value="Protein_kinase_ATP_BS"/>
</dbReference>
<reference evidence="10 11" key="1">
    <citation type="submission" date="2024-10" db="EMBL/GenBank/DDBJ databases">
        <title>Updated reference genomes for cyclostephanoid diatoms.</title>
        <authorList>
            <person name="Roberts W.R."/>
            <person name="Alverson A.J."/>
        </authorList>
    </citation>
    <scope>NUCLEOTIDE SEQUENCE [LARGE SCALE GENOMIC DNA]</scope>
    <source>
        <strain evidence="10 11">AJA228-03</strain>
    </source>
</reference>
<proteinExistence type="inferred from homology"/>
<evidence type="ECO:0000313" key="11">
    <source>
        <dbReference type="Proteomes" id="UP001530377"/>
    </source>
</evidence>
<dbReference type="SUPFAM" id="SSF56112">
    <property type="entry name" value="Protein kinase-like (PK-like)"/>
    <property type="match status" value="1"/>
</dbReference>
<evidence type="ECO:0000256" key="2">
    <source>
        <dbReference type="ARBA" id="ARBA00022679"/>
    </source>
</evidence>
<keyword evidence="2" id="KW-0808">Transferase</keyword>
<dbReference type="PANTHER" id="PTHR24349">
    <property type="entry name" value="SERINE/THREONINE-PROTEIN KINASE"/>
    <property type="match status" value="1"/>
</dbReference>
<dbReference type="Pfam" id="PF00069">
    <property type="entry name" value="Pkinase"/>
    <property type="match status" value="1"/>
</dbReference>
<dbReference type="EMBL" id="JALLPB020000078">
    <property type="protein sequence ID" value="KAL3821939.1"/>
    <property type="molecule type" value="Genomic_DNA"/>
</dbReference>
<protein>
    <recommendedName>
        <fullName evidence="9">Protein kinase domain-containing protein</fullName>
    </recommendedName>
</protein>
<dbReference type="PROSITE" id="PS50011">
    <property type="entry name" value="PROTEIN_KINASE_DOM"/>
    <property type="match status" value="1"/>
</dbReference>
<dbReference type="PROSITE" id="PS00108">
    <property type="entry name" value="PROTEIN_KINASE_ST"/>
    <property type="match status" value="1"/>
</dbReference>
<organism evidence="10 11">
    <name type="scientific">Cyclostephanos tholiformis</name>
    <dbReference type="NCBI Taxonomy" id="382380"/>
    <lineage>
        <taxon>Eukaryota</taxon>
        <taxon>Sar</taxon>
        <taxon>Stramenopiles</taxon>
        <taxon>Ochrophyta</taxon>
        <taxon>Bacillariophyta</taxon>
        <taxon>Coscinodiscophyceae</taxon>
        <taxon>Thalassiosirophycidae</taxon>
        <taxon>Stephanodiscales</taxon>
        <taxon>Stephanodiscaceae</taxon>
        <taxon>Cyclostephanos</taxon>
    </lineage>
</organism>
<dbReference type="FunFam" id="1.10.510.10:FF:000475">
    <property type="entry name" value="Calcium-dependent protein kinase 5"/>
    <property type="match status" value="1"/>
</dbReference>
<evidence type="ECO:0000256" key="6">
    <source>
        <dbReference type="PROSITE-ProRule" id="PRU10141"/>
    </source>
</evidence>
<evidence type="ECO:0000256" key="5">
    <source>
        <dbReference type="ARBA" id="ARBA00022840"/>
    </source>
</evidence>
<evidence type="ECO:0000256" key="7">
    <source>
        <dbReference type="RuleBase" id="RU000304"/>
    </source>
</evidence>
<evidence type="ECO:0000256" key="4">
    <source>
        <dbReference type="ARBA" id="ARBA00022777"/>
    </source>
</evidence>
<dbReference type="InterPro" id="IPR050205">
    <property type="entry name" value="CDPK_Ser/Thr_kinases"/>
</dbReference>
<feature type="binding site" evidence="6">
    <location>
        <position position="119"/>
    </location>
    <ligand>
        <name>ATP</name>
        <dbReference type="ChEBI" id="CHEBI:30616"/>
    </ligand>
</feature>
<feature type="domain" description="Protein kinase" evidence="9">
    <location>
        <begin position="86"/>
        <end position="362"/>
    </location>
</feature>
<evidence type="ECO:0000259" key="9">
    <source>
        <dbReference type="PROSITE" id="PS50011"/>
    </source>
</evidence>
<dbReference type="Gene3D" id="1.10.510.10">
    <property type="entry name" value="Transferase(Phosphotransferase) domain 1"/>
    <property type="match status" value="1"/>
</dbReference>
<sequence length="463" mass="52201">MPAHKMMNNINNNVPKVMVTFDQEFTPSPLKASHTMDTANSSRCDSAPHDYHRRHRRQDDEVADDAAPIPPIVITGECIDIELRYHVDPRVLGIGQNGSVRMGIDRVTGQRRAVKTIRKRDHPSRPGVIDREIALLRDVDHGGILRLVDVFEDDEYVHIVTDLCTGGELFDKIVTRTTRGRDNDDGGGGGGDDDGPCFAEAEAARIIHQILDAVSYLHERDIVHRDIKPENVLFETDEEDSPVKIIDLGLSRRHISDVEGPMSSFVGTPYYIAPEVLNKKYDKSCDVWSVGIITYTLLCGYPPFNGSDNDRILDAVRLGRYMFPSADWSRKSRESRNFIRRMLQKDPRKRMTAREAMEHPWILKHVGVGREVEVTTTTTTITKTSDEETRDVSSAEVVPRVSPTSSAPTPPAPPSPMPTPRRTRRNSIKAVDCGFRYTPPFINRKFLSKDNSTPRHLLRSSFL</sequence>
<dbReference type="GO" id="GO:0005524">
    <property type="term" value="F:ATP binding"/>
    <property type="evidence" value="ECO:0007669"/>
    <property type="project" value="UniProtKB-UniRule"/>
</dbReference>
<dbReference type="Proteomes" id="UP001530377">
    <property type="component" value="Unassembled WGS sequence"/>
</dbReference>
<feature type="compositionally biased region" description="Low complexity" evidence="8">
    <location>
        <begin position="397"/>
        <end position="407"/>
    </location>
</feature>
<evidence type="ECO:0000313" key="10">
    <source>
        <dbReference type="EMBL" id="KAL3821939.1"/>
    </source>
</evidence>
<dbReference type="SMART" id="SM00220">
    <property type="entry name" value="S_TKc"/>
    <property type="match status" value="1"/>
</dbReference>
<keyword evidence="1 7" id="KW-0723">Serine/threonine-protein kinase</keyword>
<evidence type="ECO:0000256" key="3">
    <source>
        <dbReference type="ARBA" id="ARBA00022741"/>
    </source>
</evidence>
<feature type="compositionally biased region" description="Basic and acidic residues" evidence="8">
    <location>
        <begin position="384"/>
        <end position="393"/>
    </location>
</feature>
<dbReference type="InterPro" id="IPR008271">
    <property type="entry name" value="Ser/Thr_kinase_AS"/>
</dbReference>
<name>A0ABD3SBS6_9STRA</name>
<feature type="region of interest" description="Disordered" evidence="8">
    <location>
        <begin position="29"/>
        <end position="63"/>
    </location>
</feature>
<comment type="similarity">
    <text evidence="7">Belongs to the protein kinase superfamily.</text>
</comment>
<accession>A0ABD3SBS6</accession>
<evidence type="ECO:0000256" key="1">
    <source>
        <dbReference type="ARBA" id="ARBA00022527"/>
    </source>
</evidence>
<keyword evidence="11" id="KW-1185">Reference proteome</keyword>
<dbReference type="Gene3D" id="3.30.200.20">
    <property type="entry name" value="Phosphorylase Kinase, domain 1"/>
    <property type="match status" value="1"/>
</dbReference>
<feature type="compositionally biased region" description="Polar residues" evidence="8">
    <location>
        <begin position="35"/>
        <end position="44"/>
    </location>
</feature>
<keyword evidence="3 6" id="KW-0547">Nucleotide-binding</keyword>
<feature type="compositionally biased region" description="Pro residues" evidence="8">
    <location>
        <begin position="408"/>
        <end position="419"/>
    </location>
</feature>
<dbReference type="PROSITE" id="PS00107">
    <property type="entry name" value="PROTEIN_KINASE_ATP"/>
    <property type="match status" value="1"/>
</dbReference>
<dbReference type="GO" id="GO:0004674">
    <property type="term" value="F:protein serine/threonine kinase activity"/>
    <property type="evidence" value="ECO:0007669"/>
    <property type="project" value="UniProtKB-KW"/>
</dbReference>
<comment type="caution">
    <text evidence="10">The sequence shown here is derived from an EMBL/GenBank/DDBJ whole genome shotgun (WGS) entry which is preliminary data.</text>
</comment>
<feature type="region of interest" description="Disordered" evidence="8">
    <location>
        <begin position="375"/>
        <end position="430"/>
    </location>
</feature>
<dbReference type="InterPro" id="IPR000719">
    <property type="entry name" value="Prot_kinase_dom"/>
</dbReference>